<comment type="caution">
    <text evidence="2">The sequence shown here is derived from an EMBL/GenBank/DDBJ whole genome shotgun (WGS) entry which is preliminary data.</text>
</comment>
<reference evidence="2" key="1">
    <citation type="submission" date="2018-11" db="EMBL/GenBank/DDBJ databases">
        <authorList>
            <consortium name="Pathogen Informatics"/>
        </authorList>
    </citation>
    <scope>NUCLEOTIDE SEQUENCE</scope>
</reference>
<keyword evidence="3" id="KW-1185">Reference proteome</keyword>
<evidence type="ECO:0000313" key="3">
    <source>
        <dbReference type="Proteomes" id="UP000784294"/>
    </source>
</evidence>
<feature type="region of interest" description="Disordered" evidence="1">
    <location>
        <begin position="25"/>
        <end position="106"/>
    </location>
</feature>
<name>A0A448X249_9PLAT</name>
<protein>
    <submittedName>
        <fullName evidence="2">Uncharacterized protein</fullName>
    </submittedName>
</protein>
<gene>
    <name evidence="2" type="ORF">PXEA_LOCUS19551</name>
</gene>
<evidence type="ECO:0000256" key="1">
    <source>
        <dbReference type="SAM" id="MobiDB-lite"/>
    </source>
</evidence>
<sequence>MPLVSESRSWVRRGGVYNCAIPLGGLTPARSNHGTTGHIRPPQKLRRGQLRPTSIGRYTQLSRAEGEGADGRRPSDRPALSVLGQVDEEWSLGNPMQMMPCAMTTD</sequence>
<proteinExistence type="predicted"/>
<dbReference type="Proteomes" id="UP000784294">
    <property type="component" value="Unassembled WGS sequence"/>
</dbReference>
<dbReference type="AlphaFoldDB" id="A0A448X249"/>
<organism evidence="2 3">
    <name type="scientific">Protopolystoma xenopodis</name>
    <dbReference type="NCBI Taxonomy" id="117903"/>
    <lineage>
        <taxon>Eukaryota</taxon>
        <taxon>Metazoa</taxon>
        <taxon>Spiralia</taxon>
        <taxon>Lophotrochozoa</taxon>
        <taxon>Platyhelminthes</taxon>
        <taxon>Monogenea</taxon>
        <taxon>Polyopisthocotylea</taxon>
        <taxon>Polystomatidea</taxon>
        <taxon>Polystomatidae</taxon>
        <taxon>Protopolystoma</taxon>
    </lineage>
</organism>
<accession>A0A448X249</accession>
<feature type="compositionally biased region" description="Basic and acidic residues" evidence="1">
    <location>
        <begin position="64"/>
        <end position="76"/>
    </location>
</feature>
<evidence type="ECO:0000313" key="2">
    <source>
        <dbReference type="EMBL" id="VEL26111.1"/>
    </source>
</evidence>
<dbReference type="EMBL" id="CAAALY010078181">
    <property type="protein sequence ID" value="VEL26111.1"/>
    <property type="molecule type" value="Genomic_DNA"/>
</dbReference>
<feature type="non-terminal residue" evidence="2">
    <location>
        <position position="106"/>
    </location>
</feature>